<dbReference type="GO" id="GO:0000981">
    <property type="term" value="F:DNA-binding transcription factor activity, RNA polymerase II-specific"/>
    <property type="evidence" value="ECO:0007669"/>
    <property type="project" value="TreeGrafter"/>
</dbReference>
<evidence type="ECO:0008006" key="8">
    <source>
        <dbReference type="Google" id="ProtNLM"/>
    </source>
</evidence>
<accession>A0A179G930</accession>
<keyword evidence="5" id="KW-0539">Nucleus</keyword>
<dbReference type="OrthoDB" id="5152952at2759"/>
<dbReference type="STRING" id="1380566.A0A179G930"/>
<dbReference type="KEGG" id="pchm:VFPPC_01849"/>
<comment type="subcellular location">
    <subcellularLocation>
        <location evidence="1">Nucleus</location>
    </subcellularLocation>
</comment>
<evidence type="ECO:0000256" key="3">
    <source>
        <dbReference type="ARBA" id="ARBA00023125"/>
    </source>
</evidence>
<keyword evidence="3" id="KW-0238">DNA-binding</keyword>
<evidence type="ECO:0000256" key="2">
    <source>
        <dbReference type="ARBA" id="ARBA00023015"/>
    </source>
</evidence>
<keyword evidence="7" id="KW-1185">Reference proteome</keyword>
<evidence type="ECO:0000313" key="7">
    <source>
        <dbReference type="Proteomes" id="UP000078397"/>
    </source>
</evidence>
<dbReference type="GO" id="GO:0000976">
    <property type="term" value="F:transcription cis-regulatory region binding"/>
    <property type="evidence" value="ECO:0007669"/>
    <property type="project" value="TreeGrafter"/>
</dbReference>
<organism evidence="6 7">
    <name type="scientific">Pochonia chlamydosporia 170</name>
    <dbReference type="NCBI Taxonomy" id="1380566"/>
    <lineage>
        <taxon>Eukaryota</taxon>
        <taxon>Fungi</taxon>
        <taxon>Dikarya</taxon>
        <taxon>Ascomycota</taxon>
        <taxon>Pezizomycotina</taxon>
        <taxon>Sordariomycetes</taxon>
        <taxon>Hypocreomycetidae</taxon>
        <taxon>Hypocreales</taxon>
        <taxon>Clavicipitaceae</taxon>
        <taxon>Pochonia</taxon>
    </lineage>
</organism>
<protein>
    <recommendedName>
        <fullName evidence="8">Transcription factor domain-containing protein</fullName>
    </recommendedName>
</protein>
<dbReference type="AlphaFoldDB" id="A0A179G930"/>
<gene>
    <name evidence="6" type="ORF">VFPPC_01849</name>
</gene>
<dbReference type="PANTHER" id="PTHR31845:SF10">
    <property type="entry name" value="ZN(II)2CYS6 TRANSCRIPTION FACTOR (EUROFUNG)"/>
    <property type="match status" value="1"/>
</dbReference>
<dbReference type="EMBL" id="LSBJ02000001">
    <property type="protein sequence ID" value="OAQ74316.2"/>
    <property type="molecule type" value="Genomic_DNA"/>
</dbReference>
<reference evidence="6 7" key="1">
    <citation type="journal article" date="2016" name="PLoS Pathog.">
        <title>Biosynthesis of antibiotic leucinostatins in bio-control fungus Purpureocillium lilacinum and their inhibition on phytophthora revealed by genome mining.</title>
        <authorList>
            <person name="Wang G."/>
            <person name="Liu Z."/>
            <person name="Lin R."/>
            <person name="Li E."/>
            <person name="Mao Z."/>
            <person name="Ling J."/>
            <person name="Yang Y."/>
            <person name="Yin W.B."/>
            <person name="Xie B."/>
        </authorList>
    </citation>
    <scope>NUCLEOTIDE SEQUENCE [LARGE SCALE GENOMIC DNA]</scope>
    <source>
        <strain evidence="6">170</strain>
    </source>
</reference>
<evidence type="ECO:0000313" key="6">
    <source>
        <dbReference type="EMBL" id="OAQ74316.2"/>
    </source>
</evidence>
<name>A0A179G930_METCM</name>
<dbReference type="Proteomes" id="UP000078397">
    <property type="component" value="Unassembled WGS sequence"/>
</dbReference>
<dbReference type="CDD" id="cd12148">
    <property type="entry name" value="fungal_TF_MHR"/>
    <property type="match status" value="1"/>
</dbReference>
<dbReference type="RefSeq" id="XP_022284764.1">
    <property type="nucleotide sequence ID" value="XM_022428242.1"/>
</dbReference>
<dbReference type="GeneID" id="28845601"/>
<dbReference type="InterPro" id="IPR051089">
    <property type="entry name" value="prtT"/>
</dbReference>
<dbReference type="GO" id="GO:0005634">
    <property type="term" value="C:nucleus"/>
    <property type="evidence" value="ECO:0007669"/>
    <property type="project" value="UniProtKB-SubCell"/>
</dbReference>
<proteinExistence type="predicted"/>
<keyword evidence="4" id="KW-0804">Transcription</keyword>
<evidence type="ECO:0000256" key="5">
    <source>
        <dbReference type="ARBA" id="ARBA00023242"/>
    </source>
</evidence>
<dbReference type="PANTHER" id="PTHR31845">
    <property type="entry name" value="FINGER DOMAIN PROTEIN, PUTATIVE-RELATED"/>
    <property type="match status" value="1"/>
</dbReference>
<keyword evidence="2" id="KW-0805">Transcription regulation</keyword>
<sequence>MNPHFPFVLVPPIPIEMLNCQKPAVCLAVLAVASFDNATTQQMLGELFNKLVTLRMMDGNFASLEMLQGLLIFLAWAQYQPRPKRYSQHLGLAVSIISDLRMDRPKNTKLWGLDSKNEDSVHDWTPDEVRAVAGTYYLASSTSVLLQKSRSFGYRPYYLQRCEALSALQLEPSDKYLSLIIRMQRMIEAISDTMAGEPESSYLPPPGLRIEELANELTTVKAAISFPLSENRILSLQVHIAELLLGQSGPGESLFGLDKLQEGRVSYDNPHEFLQWLSGSIFAVKSIVNISLALPVGDEAIITNMEWIALYCGLSLATRLDIVATHPNICQQTKQLRQFTDMAHVLRQTILRLESASVSIKDPGGENNVFLHLAKRAKFLETWYLGRLAQYATTTSRINSSAIRDYAPTLDPNMGCLDTETNSGTNGHHISDMLASLQAEYDFGSFTFALPGPFDL</sequence>
<comment type="caution">
    <text evidence="6">The sequence shown here is derived from an EMBL/GenBank/DDBJ whole genome shotgun (WGS) entry which is preliminary data.</text>
</comment>
<evidence type="ECO:0000256" key="1">
    <source>
        <dbReference type="ARBA" id="ARBA00004123"/>
    </source>
</evidence>
<evidence type="ECO:0000256" key="4">
    <source>
        <dbReference type="ARBA" id="ARBA00023163"/>
    </source>
</evidence>